<evidence type="ECO:0000256" key="1">
    <source>
        <dbReference type="SAM" id="MobiDB-lite"/>
    </source>
</evidence>
<protein>
    <submittedName>
        <fullName evidence="3">Uncharacterized protein</fullName>
    </submittedName>
</protein>
<evidence type="ECO:0000313" key="3">
    <source>
        <dbReference type="EMBL" id="KZV87840.1"/>
    </source>
</evidence>
<dbReference type="EMBL" id="KV426114">
    <property type="protein sequence ID" value="KZV87840.1"/>
    <property type="molecule type" value="Genomic_DNA"/>
</dbReference>
<feature type="compositionally biased region" description="Low complexity" evidence="1">
    <location>
        <begin position="361"/>
        <end position="379"/>
    </location>
</feature>
<evidence type="ECO:0000313" key="4">
    <source>
        <dbReference type="Proteomes" id="UP000077266"/>
    </source>
</evidence>
<keyword evidence="2" id="KW-0812">Transmembrane</keyword>
<dbReference type="Proteomes" id="UP000077266">
    <property type="component" value="Unassembled WGS sequence"/>
</dbReference>
<feature type="region of interest" description="Disordered" evidence="1">
    <location>
        <begin position="336"/>
        <end position="394"/>
    </location>
</feature>
<accession>A0A165EWA5</accession>
<proteinExistence type="predicted"/>
<evidence type="ECO:0000256" key="2">
    <source>
        <dbReference type="SAM" id="Phobius"/>
    </source>
</evidence>
<dbReference type="AlphaFoldDB" id="A0A165EWA5"/>
<dbReference type="InParanoid" id="A0A165EWA5"/>
<sequence>MGNVDGFLGLLDVKYLVPPASVVSTASSPHSRPLPVMVTVIGPDAWDPPKNIISRFDVQRAAARTCPATDIPAEALLLTQENATQGTAVLTFQGTAVTVYGAALSLQHLRYRTFIDTQPVIDHTFAPTGCWGPLATYSGLDPITKHTLFIEIVYDGAIGDATSYLAIYNGTVEGAPSETTPSSSSTIINTGASSTLLRTDSTPSQSPSSSSTAAQTIQQTPSSSNATDAASRPPPDALSSKTARFVALIAAPMLVALLVLFGFVCYLRRRRSRRLRYPLPGEELLRPYNYDVRPSSASDSIPMHSVPGAETLKHPELALTITPASTGLNTTTFVAAGSSTPSPRDAKYQALNLKPPPSSPSPSEMISPDSAYSSSSAGSQHDVNAPLLPGGGGSGPEDVAALEAAVRRAGFSIQSVVASLNRLSVSQSPYVPAPNANSDDSEAPPLYERRIGNGR</sequence>
<reference evidence="3 4" key="1">
    <citation type="journal article" date="2016" name="Mol. Biol. Evol.">
        <title>Comparative Genomics of Early-Diverging Mushroom-Forming Fungi Provides Insights into the Origins of Lignocellulose Decay Capabilities.</title>
        <authorList>
            <person name="Nagy L.G."/>
            <person name="Riley R."/>
            <person name="Tritt A."/>
            <person name="Adam C."/>
            <person name="Daum C."/>
            <person name="Floudas D."/>
            <person name="Sun H."/>
            <person name="Yadav J.S."/>
            <person name="Pangilinan J."/>
            <person name="Larsson K.H."/>
            <person name="Matsuura K."/>
            <person name="Barry K."/>
            <person name="Labutti K."/>
            <person name="Kuo R."/>
            <person name="Ohm R.A."/>
            <person name="Bhattacharya S.S."/>
            <person name="Shirouzu T."/>
            <person name="Yoshinaga Y."/>
            <person name="Martin F.M."/>
            <person name="Grigoriev I.V."/>
            <person name="Hibbett D.S."/>
        </authorList>
    </citation>
    <scope>NUCLEOTIDE SEQUENCE [LARGE SCALE GENOMIC DNA]</scope>
    <source>
        <strain evidence="3 4">HHB12029</strain>
    </source>
</reference>
<feature type="region of interest" description="Disordered" evidence="1">
    <location>
        <begin position="427"/>
        <end position="455"/>
    </location>
</feature>
<organism evidence="3 4">
    <name type="scientific">Exidia glandulosa HHB12029</name>
    <dbReference type="NCBI Taxonomy" id="1314781"/>
    <lineage>
        <taxon>Eukaryota</taxon>
        <taxon>Fungi</taxon>
        <taxon>Dikarya</taxon>
        <taxon>Basidiomycota</taxon>
        <taxon>Agaricomycotina</taxon>
        <taxon>Agaricomycetes</taxon>
        <taxon>Auriculariales</taxon>
        <taxon>Exidiaceae</taxon>
        <taxon>Exidia</taxon>
    </lineage>
</organism>
<gene>
    <name evidence="3" type="ORF">EXIGLDRAFT_839679</name>
</gene>
<keyword evidence="2" id="KW-0472">Membrane</keyword>
<feature type="transmembrane region" description="Helical" evidence="2">
    <location>
        <begin position="245"/>
        <end position="267"/>
    </location>
</feature>
<keyword evidence="4" id="KW-1185">Reference proteome</keyword>
<keyword evidence="2" id="KW-1133">Transmembrane helix</keyword>
<feature type="compositionally biased region" description="Low complexity" evidence="1">
    <location>
        <begin position="201"/>
        <end position="224"/>
    </location>
</feature>
<feature type="region of interest" description="Disordered" evidence="1">
    <location>
        <begin position="194"/>
        <end position="236"/>
    </location>
</feature>
<name>A0A165EWA5_EXIGL</name>